<dbReference type="AlphaFoldDB" id="A0AA39EXE5"/>
<dbReference type="Proteomes" id="UP001168990">
    <property type="component" value="Unassembled WGS sequence"/>
</dbReference>
<evidence type="ECO:0000313" key="5">
    <source>
        <dbReference type="Proteomes" id="UP001168990"/>
    </source>
</evidence>
<gene>
    <name evidence="4" type="ORF">PV328_010123</name>
</gene>
<dbReference type="PANTHER" id="PTHR12332">
    <property type="entry name" value="KEREN-RELATED"/>
    <property type="match status" value="1"/>
</dbReference>
<dbReference type="EMBL" id="JAQQBS010001424">
    <property type="protein sequence ID" value="KAK0159212.1"/>
    <property type="molecule type" value="Genomic_DNA"/>
</dbReference>
<reference evidence="4" key="2">
    <citation type="submission" date="2023-03" db="EMBL/GenBank/DDBJ databases">
        <authorList>
            <person name="Inwood S.N."/>
            <person name="Skelly J.G."/>
            <person name="Guhlin J."/>
            <person name="Harrop T.W.R."/>
            <person name="Goldson S.G."/>
            <person name="Dearden P.K."/>
        </authorList>
    </citation>
    <scope>NUCLEOTIDE SEQUENCE</scope>
    <source>
        <strain evidence="4">Irish</strain>
        <tissue evidence="4">Whole body</tissue>
    </source>
</reference>
<dbReference type="Pfam" id="PF00008">
    <property type="entry name" value="EGF"/>
    <property type="match status" value="1"/>
</dbReference>
<reference evidence="4" key="1">
    <citation type="journal article" date="2023" name="bioRxiv">
        <title>Scaffold-level genome assemblies of two parasitoid biocontrol wasps reveal the parthenogenesis mechanism and an associated novel virus.</title>
        <authorList>
            <person name="Inwood S."/>
            <person name="Skelly J."/>
            <person name="Guhlin J."/>
            <person name="Harrop T."/>
            <person name="Goldson S."/>
            <person name="Dearden P."/>
        </authorList>
    </citation>
    <scope>NUCLEOTIDE SEQUENCE</scope>
    <source>
        <strain evidence="4">Irish</strain>
        <tissue evidence="4">Whole body</tissue>
    </source>
</reference>
<dbReference type="PROSITE" id="PS00022">
    <property type="entry name" value="EGF_1"/>
    <property type="match status" value="1"/>
</dbReference>
<dbReference type="PROSITE" id="PS01186">
    <property type="entry name" value="EGF_2"/>
    <property type="match status" value="1"/>
</dbReference>
<feature type="domain" description="EGF-like" evidence="3">
    <location>
        <begin position="303"/>
        <end position="347"/>
    </location>
</feature>
<evidence type="ECO:0000313" key="4">
    <source>
        <dbReference type="EMBL" id="KAK0159212.1"/>
    </source>
</evidence>
<dbReference type="InterPro" id="IPR000742">
    <property type="entry name" value="EGF"/>
</dbReference>
<keyword evidence="2" id="KW-0812">Transmembrane</keyword>
<keyword evidence="1" id="KW-0245">EGF-like domain</keyword>
<keyword evidence="2" id="KW-1133">Transmembrane helix</keyword>
<dbReference type="Gene3D" id="2.10.25.10">
    <property type="entry name" value="Laminin"/>
    <property type="match status" value="1"/>
</dbReference>
<evidence type="ECO:0000256" key="2">
    <source>
        <dbReference type="SAM" id="Phobius"/>
    </source>
</evidence>
<dbReference type="GO" id="GO:0048018">
    <property type="term" value="F:receptor ligand activity"/>
    <property type="evidence" value="ECO:0007669"/>
    <property type="project" value="InterPro"/>
</dbReference>
<evidence type="ECO:0000256" key="1">
    <source>
        <dbReference type="PROSITE-ProRule" id="PRU00076"/>
    </source>
</evidence>
<dbReference type="PANTHER" id="PTHR12332:SF1">
    <property type="entry name" value="KEREN-RELATED"/>
    <property type="match status" value="1"/>
</dbReference>
<feature type="transmembrane region" description="Helical" evidence="2">
    <location>
        <begin position="367"/>
        <end position="389"/>
    </location>
</feature>
<dbReference type="InterPro" id="IPR043403">
    <property type="entry name" value="Gurken/Spitz"/>
</dbReference>
<evidence type="ECO:0000259" key="3">
    <source>
        <dbReference type="PROSITE" id="PS50026"/>
    </source>
</evidence>
<organism evidence="4 5">
    <name type="scientific">Microctonus aethiopoides</name>
    <dbReference type="NCBI Taxonomy" id="144406"/>
    <lineage>
        <taxon>Eukaryota</taxon>
        <taxon>Metazoa</taxon>
        <taxon>Ecdysozoa</taxon>
        <taxon>Arthropoda</taxon>
        <taxon>Hexapoda</taxon>
        <taxon>Insecta</taxon>
        <taxon>Pterygota</taxon>
        <taxon>Neoptera</taxon>
        <taxon>Endopterygota</taxon>
        <taxon>Hymenoptera</taxon>
        <taxon>Apocrita</taxon>
        <taxon>Ichneumonoidea</taxon>
        <taxon>Braconidae</taxon>
        <taxon>Euphorinae</taxon>
        <taxon>Microctonus</taxon>
    </lineage>
</organism>
<keyword evidence="2" id="KW-0472">Membrane</keyword>
<dbReference type="SMART" id="SM00181">
    <property type="entry name" value="EGF"/>
    <property type="match status" value="1"/>
</dbReference>
<protein>
    <recommendedName>
        <fullName evidence="3">EGF-like domain-containing protein</fullName>
    </recommendedName>
</protein>
<keyword evidence="5" id="KW-1185">Reference proteome</keyword>
<proteinExistence type="predicted"/>
<feature type="disulfide bond" evidence="1">
    <location>
        <begin position="337"/>
        <end position="346"/>
    </location>
</feature>
<sequence>MPIPGGVLVAGGAARCLYSATGMLRFLARLSGRRRHVRRSFGGAPGDATTGAVSLLSVEPPPSSSSSSSCCFTTSTTTTSSSLSSSNEAVNKDIQADQSIVVDSIRINENNLDLDDIRLRKCYLRCRRNIQSGSSHQDTMNELSTCTEERLMGITTMSINTTTTTTTASTRVSGTTNTMKKMEDDSLSRIADLCDESTTAMTSRRERRGYFDEVNNNIDARVSSTITNNSNSSESSSIWLKNDENSRSIGVARYRRRRQLPSYLATLLVISYTLFGITEACSSRSTPKPRPPAPTPRPNITFHMYTCPPDYAEWYCLNGATCFTVKIQESLLYNCLCANGFIGQRCEFKDLDGSYLPSRQRVMLETASIAGGATIAVFLVVIICIAAYINCKRKHKELRTSSTCGDTVDGPVKDPERRPFSNRNRPIMTFMAKNSNCTPGMCPSIEQTRMPGWNDYSQVELTRLASINEAKRSSQ</sequence>
<comment type="caution">
    <text evidence="4">The sequence shown here is derived from an EMBL/GenBank/DDBJ whole genome shotgun (WGS) entry which is preliminary data.</text>
</comment>
<name>A0AA39EXE5_9HYME</name>
<comment type="caution">
    <text evidence="1">Lacks conserved residue(s) required for the propagation of feature annotation.</text>
</comment>
<accession>A0AA39EXE5</accession>
<dbReference type="SUPFAM" id="SSF57196">
    <property type="entry name" value="EGF/Laminin"/>
    <property type="match status" value="1"/>
</dbReference>
<dbReference type="GO" id="GO:0005154">
    <property type="term" value="F:epidermal growth factor receptor binding"/>
    <property type="evidence" value="ECO:0007669"/>
    <property type="project" value="InterPro"/>
</dbReference>
<keyword evidence="1" id="KW-1015">Disulfide bond</keyword>
<dbReference type="GO" id="GO:0007173">
    <property type="term" value="P:epidermal growth factor receptor signaling pathway"/>
    <property type="evidence" value="ECO:0007669"/>
    <property type="project" value="InterPro"/>
</dbReference>
<dbReference type="PROSITE" id="PS50026">
    <property type="entry name" value="EGF_3"/>
    <property type="match status" value="1"/>
</dbReference>